<name>A0A317EMS1_9SPHI</name>
<evidence type="ECO:0000313" key="1">
    <source>
        <dbReference type="EMBL" id="PWS26576.1"/>
    </source>
</evidence>
<organism evidence="1 2">
    <name type="scientific">Pedobacter yonginense</name>
    <dbReference type="NCBI Taxonomy" id="651869"/>
    <lineage>
        <taxon>Bacteria</taxon>
        <taxon>Pseudomonadati</taxon>
        <taxon>Bacteroidota</taxon>
        <taxon>Sphingobacteriia</taxon>
        <taxon>Sphingobacteriales</taxon>
        <taxon>Sphingobacteriaceae</taxon>
        <taxon>Pedobacter</taxon>
    </lineage>
</organism>
<gene>
    <name evidence="1" type="ORF">DHW03_17570</name>
</gene>
<sequence>MGNIMLIRKKEVHQFVIKMKNYKILKYPLIICLVLMNNYLFGQNVSIVPDVNITSVHKFLQKNADSTILFGYDKSWGNPPEYFILSKCVDTLTAYFYKSFYKSKINMPRAIRDSLYKINKYYESRNIAINRFFTPKYLTDNDLSAFWHYLLTQQPWQINDDSIDGQGCPKAKDGYDKNIYDGGGISLYLITKKNIKRLYFYAPQYYEKEMCPGRKGRIAIIEIEKLFKSYFKDEW</sequence>
<proteinExistence type="predicted"/>
<protein>
    <submittedName>
        <fullName evidence="1">Uncharacterized protein</fullName>
    </submittedName>
</protein>
<evidence type="ECO:0000313" key="2">
    <source>
        <dbReference type="Proteomes" id="UP000245379"/>
    </source>
</evidence>
<accession>A0A317EMS1</accession>
<reference evidence="1 2" key="1">
    <citation type="submission" date="2018-05" db="EMBL/GenBank/DDBJ databases">
        <title>Pedobacter paludis sp. nov., isolated from wetland soil.</title>
        <authorList>
            <person name="Zhang Y."/>
            <person name="Wang G."/>
        </authorList>
    </citation>
    <scope>NUCLEOTIDE SEQUENCE [LARGE SCALE GENOMIC DNA]</scope>
    <source>
        <strain evidence="1 2">KCTC22721</strain>
    </source>
</reference>
<dbReference type="Proteomes" id="UP000245379">
    <property type="component" value="Unassembled WGS sequence"/>
</dbReference>
<dbReference type="EMBL" id="QGNZ01000004">
    <property type="protein sequence ID" value="PWS26576.1"/>
    <property type="molecule type" value="Genomic_DNA"/>
</dbReference>
<comment type="caution">
    <text evidence="1">The sequence shown here is derived from an EMBL/GenBank/DDBJ whole genome shotgun (WGS) entry which is preliminary data.</text>
</comment>
<keyword evidence="2" id="KW-1185">Reference proteome</keyword>
<dbReference type="AlphaFoldDB" id="A0A317EMS1"/>